<dbReference type="OrthoDB" id="10019906at2759"/>
<reference evidence="3" key="1">
    <citation type="submission" date="2025-08" db="UniProtKB">
        <authorList>
            <consortium name="RefSeq"/>
        </authorList>
    </citation>
    <scope>IDENTIFICATION</scope>
    <source>
        <tissue evidence="3">Gonads</tissue>
    </source>
</reference>
<gene>
    <name evidence="3" type="primary">LOC106175823</name>
</gene>
<dbReference type="Proteomes" id="UP000085678">
    <property type="component" value="Unplaced"/>
</dbReference>
<organism evidence="2 3">
    <name type="scientific">Lingula anatina</name>
    <name type="common">Brachiopod</name>
    <name type="synonym">Lingula unguis</name>
    <dbReference type="NCBI Taxonomy" id="7574"/>
    <lineage>
        <taxon>Eukaryota</taxon>
        <taxon>Metazoa</taxon>
        <taxon>Spiralia</taxon>
        <taxon>Lophotrochozoa</taxon>
        <taxon>Brachiopoda</taxon>
        <taxon>Linguliformea</taxon>
        <taxon>Lingulata</taxon>
        <taxon>Lingulida</taxon>
        <taxon>Linguloidea</taxon>
        <taxon>Lingulidae</taxon>
        <taxon>Lingula</taxon>
    </lineage>
</organism>
<proteinExistence type="predicted"/>
<name>A0A1S3JST0_LINAN</name>
<feature type="region of interest" description="Disordered" evidence="1">
    <location>
        <begin position="1"/>
        <end position="123"/>
    </location>
</feature>
<evidence type="ECO:0000313" key="3">
    <source>
        <dbReference type="RefSeq" id="XP_013413430.1"/>
    </source>
</evidence>
<feature type="compositionally biased region" description="Pro residues" evidence="1">
    <location>
        <begin position="84"/>
        <end position="95"/>
    </location>
</feature>
<sequence>MFGRRQGVRKRNAGTTDHQLQQFVSIKKATSNLRQMSHKRQESMPGTPVSSSHFRPQGQSTPVGNTPGYTPPSLRSGHEGSTVAPPPYRLPPVYPPHDASLSPSPVTPTGGERTGDQEQLVSS</sequence>
<keyword evidence="2" id="KW-1185">Reference proteome</keyword>
<evidence type="ECO:0000256" key="1">
    <source>
        <dbReference type="SAM" id="MobiDB-lite"/>
    </source>
</evidence>
<dbReference type="AlphaFoldDB" id="A0A1S3JST0"/>
<evidence type="ECO:0000313" key="2">
    <source>
        <dbReference type="Proteomes" id="UP000085678"/>
    </source>
</evidence>
<dbReference type="GeneID" id="106175823"/>
<feature type="compositionally biased region" description="Basic residues" evidence="1">
    <location>
        <begin position="1"/>
        <end position="12"/>
    </location>
</feature>
<dbReference type="InParanoid" id="A0A1S3JST0"/>
<dbReference type="RefSeq" id="XP_013413430.1">
    <property type="nucleotide sequence ID" value="XM_013557976.1"/>
</dbReference>
<dbReference type="KEGG" id="lak:106175823"/>
<protein>
    <submittedName>
        <fullName evidence="3">Uncharacterized protein LOC106175823</fullName>
    </submittedName>
</protein>
<feature type="compositionally biased region" description="Polar residues" evidence="1">
    <location>
        <begin position="13"/>
        <end position="35"/>
    </location>
</feature>
<feature type="compositionally biased region" description="Polar residues" evidence="1">
    <location>
        <begin position="48"/>
        <end position="68"/>
    </location>
</feature>
<accession>A0A1S3JST0</accession>